<dbReference type="RefSeq" id="WP_046105962.1">
    <property type="nucleotide sequence ID" value="NZ_JZEY01000061.1"/>
</dbReference>
<comment type="caution">
    <text evidence="2">The sequence shown here is derived from an EMBL/GenBank/DDBJ whole genome shotgun (WGS) entry which is preliminary data.</text>
</comment>
<keyword evidence="3" id="KW-1185">Reference proteome</keyword>
<name>A0A0F5FGK8_9HYPH</name>
<feature type="transmembrane region" description="Helical" evidence="1">
    <location>
        <begin position="114"/>
        <end position="146"/>
    </location>
</feature>
<reference evidence="2 3" key="1">
    <citation type="submission" date="2015-03" db="EMBL/GenBank/DDBJ databases">
        <authorList>
            <person name="Hassan Y."/>
            <person name="Lepp D."/>
            <person name="Li X.-Z."/>
            <person name="Zhou T."/>
        </authorList>
    </citation>
    <scope>NUCLEOTIDE SEQUENCE [LARGE SCALE GENOMIC DNA]</scope>
    <source>
        <strain evidence="2 3">IPL18</strain>
    </source>
</reference>
<dbReference type="STRING" id="429727.VE26_15070"/>
<keyword evidence="1" id="KW-0472">Membrane</keyword>
<feature type="transmembrane region" description="Helical" evidence="1">
    <location>
        <begin position="269"/>
        <end position="287"/>
    </location>
</feature>
<feature type="transmembrane region" description="Helical" evidence="1">
    <location>
        <begin position="20"/>
        <end position="38"/>
    </location>
</feature>
<protein>
    <submittedName>
        <fullName evidence="2">Uncharacterized protein</fullName>
    </submittedName>
</protein>
<evidence type="ECO:0000313" key="2">
    <source>
        <dbReference type="EMBL" id="KKB07933.1"/>
    </source>
</evidence>
<dbReference type="PATRIC" id="fig|429727.3.peg.3088"/>
<proteinExistence type="predicted"/>
<dbReference type="OrthoDB" id="118685at2"/>
<dbReference type="Proteomes" id="UP000033649">
    <property type="component" value="Unassembled WGS sequence"/>
</dbReference>
<gene>
    <name evidence="2" type="ORF">VE26_15070</name>
</gene>
<accession>A0A0F5FGK8</accession>
<feature type="transmembrane region" description="Helical" evidence="1">
    <location>
        <begin position="58"/>
        <end position="82"/>
    </location>
</feature>
<sequence length="296" mass="32474">MKAFFALVHREYIEHRGAFLIAPLVLVALVFALTILAFSVNRLDTRFSGQMLTVVPNWVFEAGFAGLAVAWLAYLGFVMFFYCADGFAADKRDNAMLFWKSMPVSDFKVLMSKLAAALTVLPGSVFGVALISILLMFGVAYVTIMIAGLGTGALLGNIALIFGQMALVYLVVLVCALLWYLPYIALVGAMGSVVGRWAIPLTLLLPTLVSALEWVTLGGAHPFATRTSSFLEYRSQMPVSLDHLDRVFEGQEPFNATLFATDFLQKFDWTQVGIGAVFALVMIWLAAQYRRRAAAN</sequence>
<dbReference type="EMBL" id="JZEY01000061">
    <property type="protein sequence ID" value="KKB07933.1"/>
    <property type="molecule type" value="Genomic_DNA"/>
</dbReference>
<organism evidence="2 3">
    <name type="scientific">Devosia chinhatensis</name>
    <dbReference type="NCBI Taxonomy" id="429727"/>
    <lineage>
        <taxon>Bacteria</taxon>
        <taxon>Pseudomonadati</taxon>
        <taxon>Pseudomonadota</taxon>
        <taxon>Alphaproteobacteria</taxon>
        <taxon>Hyphomicrobiales</taxon>
        <taxon>Devosiaceae</taxon>
        <taxon>Devosia</taxon>
    </lineage>
</organism>
<keyword evidence="1" id="KW-0812">Transmembrane</keyword>
<evidence type="ECO:0000256" key="1">
    <source>
        <dbReference type="SAM" id="Phobius"/>
    </source>
</evidence>
<feature type="transmembrane region" description="Helical" evidence="1">
    <location>
        <begin position="158"/>
        <end position="181"/>
    </location>
</feature>
<keyword evidence="1" id="KW-1133">Transmembrane helix</keyword>
<evidence type="ECO:0000313" key="3">
    <source>
        <dbReference type="Proteomes" id="UP000033649"/>
    </source>
</evidence>
<dbReference type="AlphaFoldDB" id="A0A0F5FGK8"/>